<sequence length="222" mass="23450">MLNGRTESKLQTVADAIGKPEDVLVQPGDVSSEQDVERLIAATVDKFDRIDVLVNNAATLVMGHIDQVSYDDWNKQMAINAGGVFLTIKSALPYLERSGGAVVNVSSVSGLGGDWGLFAYNATKGAVSNVTRALALDLAARNIRVNAVAPSLTDTEMAEGVTSDDQVMQKFKDRIPMQRPAEPAEVADVIAFLASHDARFVNGVVLPVDGGLSASNGQPKLG</sequence>
<dbReference type="Gene3D" id="3.40.50.720">
    <property type="entry name" value="NAD(P)-binding Rossmann-like Domain"/>
    <property type="match status" value="1"/>
</dbReference>
<dbReference type="FunFam" id="3.40.50.720:FF:000084">
    <property type="entry name" value="Short-chain dehydrogenase reductase"/>
    <property type="match status" value="1"/>
</dbReference>
<dbReference type="EMBL" id="JAMXLR010000051">
    <property type="protein sequence ID" value="MCO6045077.1"/>
    <property type="molecule type" value="Genomic_DNA"/>
</dbReference>
<name>A0A9X2F9V7_9BACT</name>
<comment type="similarity">
    <text evidence="1">Belongs to the short-chain dehydrogenases/reductases (SDR) family.</text>
</comment>
<reference evidence="2" key="1">
    <citation type="submission" date="2022-06" db="EMBL/GenBank/DDBJ databases">
        <title>Aeoliella straminimaris, a novel planctomycete from sediments.</title>
        <authorList>
            <person name="Vitorino I.R."/>
            <person name="Lage O.M."/>
        </authorList>
    </citation>
    <scope>NUCLEOTIDE SEQUENCE</scope>
    <source>
        <strain evidence="2">ICT_H6.2</strain>
    </source>
</reference>
<dbReference type="Pfam" id="PF13561">
    <property type="entry name" value="adh_short_C2"/>
    <property type="match status" value="1"/>
</dbReference>
<dbReference type="PRINTS" id="PR00081">
    <property type="entry name" value="GDHRDH"/>
</dbReference>
<dbReference type="InterPro" id="IPR002347">
    <property type="entry name" value="SDR_fam"/>
</dbReference>
<dbReference type="PANTHER" id="PTHR43975">
    <property type="entry name" value="ZGC:101858"/>
    <property type="match status" value="1"/>
</dbReference>
<accession>A0A9X2F9V7</accession>
<evidence type="ECO:0000256" key="1">
    <source>
        <dbReference type="ARBA" id="ARBA00006484"/>
    </source>
</evidence>
<dbReference type="InterPro" id="IPR036291">
    <property type="entry name" value="NAD(P)-bd_dom_sf"/>
</dbReference>
<dbReference type="Proteomes" id="UP001155241">
    <property type="component" value="Unassembled WGS sequence"/>
</dbReference>
<dbReference type="CDD" id="cd05233">
    <property type="entry name" value="SDR_c"/>
    <property type="match status" value="1"/>
</dbReference>
<comment type="caution">
    <text evidence="2">The sequence shown here is derived from an EMBL/GenBank/DDBJ whole genome shotgun (WGS) entry which is preliminary data.</text>
</comment>
<dbReference type="PROSITE" id="PS00061">
    <property type="entry name" value="ADH_SHORT"/>
    <property type="match status" value="1"/>
</dbReference>
<organism evidence="2 3">
    <name type="scientific">Aeoliella straminimaris</name>
    <dbReference type="NCBI Taxonomy" id="2954799"/>
    <lineage>
        <taxon>Bacteria</taxon>
        <taxon>Pseudomonadati</taxon>
        <taxon>Planctomycetota</taxon>
        <taxon>Planctomycetia</taxon>
        <taxon>Pirellulales</taxon>
        <taxon>Lacipirellulaceae</taxon>
        <taxon>Aeoliella</taxon>
    </lineage>
</organism>
<evidence type="ECO:0000313" key="2">
    <source>
        <dbReference type="EMBL" id="MCO6045077.1"/>
    </source>
</evidence>
<evidence type="ECO:0000313" key="3">
    <source>
        <dbReference type="Proteomes" id="UP001155241"/>
    </source>
</evidence>
<dbReference type="AlphaFoldDB" id="A0A9X2F9V7"/>
<keyword evidence="3" id="KW-1185">Reference proteome</keyword>
<proteinExistence type="inferred from homology"/>
<gene>
    <name evidence="2" type="ORF">NG895_14295</name>
</gene>
<dbReference type="PANTHER" id="PTHR43975:SF2">
    <property type="entry name" value="EG:BACR7A4.14 PROTEIN-RELATED"/>
    <property type="match status" value="1"/>
</dbReference>
<dbReference type="SUPFAM" id="SSF51735">
    <property type="entry name" value="NAD(P)-binding Rossmann-fold domains"/>
    <property type="match status" value="1"/>
</dbReference>
<dbReference type="InterPro" id="IPR020904">
    <property type="entry name" value="Sc_DH/Rdtase_CS"/>
</dbReference>
<dbReference type="PRINTS" id="PR00080">
    <property type="entry name" value="SDRFAMILY"/>
</dbReference>
<protein>
    <submittedName>
        <fullName evidence="2">SDR family oxidoreductase</fullName>
    </submittedName>
</protein>